<organism evidence="1">
    <name type="scientific">Anguilla anguilla</name>
    <name type="common">European freshwater eel</name>
    <name type="synonym">Muraena anguilla</name>
    <dbReference type="NCBI Taxonomy" id="7936"/>
    <lineage>
        <taxon>Eukaryota</taxon>
        <taxon>Metazoa</taxon>
        <taxon>Chordata</taxon>
        <taxon>Craniata</taxon>
        <taxon>Vertebrata</taxon>
        <taxon>Euteleostomi</taxon>
        <taxon>Actinopterygii</taxon>
        <taxon>Neopterygii</taxon>
        <taxon>Teleostei</taxon>
        <taxon>Anguilliformes</taxon>
        <taxon>Anguillidae</taxon>
        <taxon>Anguilla</taxon>
    </lineage>
</organism>
<sequence length="77" mass="8491">MSNFNVHFRHLADALIQSDMAHIHFLATVCLYSSMFTGATQLISLLEGAMAVPHPRIKPATLVSSSVPYVSQSLQKY</sequence>
<proteinExistence type="predicted"/>
<dbReference type="EMBL" id="GBXM01093542">
    <property type="protein sequence ID" value="JAH15035.1"/>
    <property type="molecule type" value="Transcribed_RNA"/>
</dbReference>
<dbReference type="AlphaFoldDB" id="A0A0E9QFD2"/>
<protein>
    <submittedName>
        <fullName evidence="1">Uncharacterized protein</fullName>
    </submittedName>
</protein>
<reference evidence="1" key="1">
    <citation type="submission" date="2014-11" db="EMBL/GenBank/DDBJ databases">
        <authorList>
            <person name="Amaro Gonzalez C."/>
        </authorList>
    </citation>
    <scope>NUCLEOTIDE SEQUENCE</scope>
</reference>
<reference evidence="1" key="2">
    <citation type="journal article" date="2015" name="Fish Shellfish Immunol.">
        <title>Early steps in the European eel (Anguilla anguilla)-Vibrio vulnificus interaction in the gills: Role of the RtxA13 toxin.</title>
        <authorList>
            <person name="Callol A."/>
            <person name="Pajuelo D."/>
            <person name="Ebbesson L."/>
            <person name="Teles M."/>
            <person name="MacKenzie S."/>
            <person name="Amaro C."/>
        </authorList>
    </citation>
    <scope>NUCLEOTIDE SEQUENCE</scope>
</reference>
<accession>A0A0E9QFD2</accession>
<name>A0A0E9QFD2_ANGAN</name>
<evidence type="ECO:0000313" key="1">
    <source>
        <dbReference type="EMBL" id="JAH15035.1"/>
    </source>
</evidence>